<sequence length="464" mass="52422">MKNFRFRSGIGLVFIALFILNIGLVVTAVITTNYLLIAMAIVLSCAQFYLHDRFGRSYRTLKNYPFRQHLKDWFYFLPERVSRRFMKTPRTNTELTEKECLLLARRSKSAETIVVEDNLLPENDPGFEYVRTNPAFFSLGPLDLTVNIGTAQCLQTYSLSVLNFGALDRGRVANESVHALSQAAYMCGCAVNSGEKGLTPEMVRGGGDIVWHISYNDLALRNPDRSFNVTLLQTIAAKPYVKMIELRLYSTQVAGQEKTPNEWAVFTLISKLRLWSGGKPVGIHLLNPDKELVGHLIRSMDQAGVYLDFISIEESWAANRLMHKDAEQRFFEALFTAKTMLRSYGLTTKLIATGVILTEYDILRLCALGADACFSAAGTLMENGLHPQQLIRRLISPGIRLANFQRNTIEATRVLMQHCGYEHLSEADPADFFRRLSAFEIVSLQDIFGQTGQERYVTPLVYLN</sequence>
<proteinExistence type="predicted"/>
<keyword evidence="1" id="KW-0472">Membrane</keyword>
<dbReference type="SUPFAM" id="SSF51395">
    <property type="entry name" value="FMN-linked oxidoreductases"/>
    <property type="match status" value="1"/>
</dbReference>
<accession>A0ABT1T189</accession>
<evidence type="ECO:0000313" key="3">
    <source>
        <dbReference type="Proteomes" id="UP001204376"/>
    </source>
</evidence>
<evidence type="ECO:0000256" key="1">
    <source>
        <dbReference type="SAM" id="Phobius"/>
    </source>
</evidence>
<evidence type="ECO:0000313" key="2">
    <source>
        <dbReference type="EMBL" id="MCQ6958380.1"/>
    </source>
</evidence>
<comment type="caution">
    <text evidence="2">The sequence shown here is derived from an EMBL/GenBank/DDBJ whole genome shotgun (WGS) entry which is preliminary data.</text>
</comment>
<protein>
    <recommendedName>
        <fullName evidence="4">FMN-binding glutamate synthase family protein</fullName>
    </recommendedName>
</protein>
<dbReference type="EMBL" id="JANHOH010000001">
    <property type="protein sequence ID" value="MCQ6958380.1"/>
    <property type="molecule type" value="Genomic_DNA"/>
</dbReference>
<dbReference type="InterPro" id="IPR013785">
    <property type="entry name" value="Aldolase_TIM"/>
</dbReference>
<name>A0ABT1T189_9SPHI</name>
<keyword evidence="1" id="KW-0812">Transmembrane</keyword>
<organism evidence="2 3">
    <name type="scientific">Mucilaginibacter aquariorum</name>
    <dbReference type="NCBI Taxonomy" id="2967225"/>
    <lineage>
        <taxon>Bacteria</taxon>
        <taxon>Pseudomonadati</taxon>
        <taxon>Bacteroidota</taxon>
        <taxon>Sphingobacteriia</taxon>
        <taxon>Sphingobacteriales</taxon>
        <taxon>Sphingobacteriaceae</taxon>
        <taxon>Mucilaginibacter</taxon>
    </lineage>
</organism>
<dbReference type="Gene3D" id="3.20.20.70">
    <property type="entry name" value="Aldolase class I"/>
    <property type="match status" value="1"/>
</dbReference>
<reference evidence="2 3" key="1">
    <citation type="submission" date="2022-07" db="EMBL/GenBank/DDBJ databases">
        <title>Mucilaginibacter sp. JC4.</title>
        <authorList>
            <person name="Le V."/>
            <person name="Ko S.-R."/>
            <person name="Ahn C.-Y."/>
            <person name="Oh H.-M."/>
        </authorList>
    </citation>
    <scope>NUCLEOTIDE SEQUENCE [LARGE SCALE GENOMIC DNA]</scope>
    <source>
        <strain evidence="2 3">JC4</strain>
    </source>
</reference>
<dbReference type="Proteomes" id="UP001204376">
    <property type="component" value="Unassembled WGS sequence"/>
</dbReference>
<keyword evidence="1" id="KW-1133">Transmembrane helix</keyword>
<evidence type="ECO:0008006" key="4">
    <source>
        <dbReference type="Google" id="ProtNLM"/>
    </source>
</evidence>
<dbReference type="PANTHER" id="PTHR43819:SF1">
    <property type="entry name" value="ARCHAEAL-TYPE GLUTAMATE SYNTHASE [NADPH]"/>
    <property type="match status" value="1"/>
</dbReference>
<dbReference type="PANTHER" id="PTHR43819">
    <property type="entry name" value="ARCHAEAL-TYPE GLUTAMATE SYNTHASE [NADPH]"/>
    <property type="match status" value="1"/>
</dbReference>
<gene>
    <name evidence="2" type="ORF">NPE20_10440</name>
</gene>
<keyword evidence="3" id="KW-1185">Reference proteome</keyword>
<feature type="transmembrane region" description="Helical" evidence="1">
    <location>
        <begin position="9"/>
        <end position="28"/>
    </location>
</feature>
<dbReference type="RefSeq" id="WP_256538554.1">
    <property type="nucleotide sequence ID" value="NZ_JANHOH010000001.1"/>
</dbReference>